<gene>
    <name evidence="1" type="ORF">F0562_025502</name>
</gene>
<dbReference type="Proteomes" id="UP000325577">
    <property type="component" value="Linkage Group LG14"/>
</dbReference>
<sequence>MAVFGPRVDRGWGFCGWVDGESYGQSVKFLWLSRSVGLFESSSDAEEEIGRGLEWEMQKERGTHAAELLSSHGVETIRKRAAIVVVELGQNFQQMLQIKWISVKWKIGRKPTGLLISSGMKLVFSSIPEVSGKDRREVLVLLIWRDIFLMSQWSFPERISPDV</sequence>
<evidence type="ECO:0000313" key="2">
    <source>
        <dbReference type="Proteomes" id="UP000325577"/>
    </source>
</evidence>
<keyword evidence="2" id="KW-1185">Reference proteome</keyword>
<protein>
    <submittedName>
        <fullName evidence="1">Uncharacterized protein</fullName>
    </submittedName>
</protein>
<dbReference type="EMBL" id="CM018037">
    <property type="protein sequence ID" value="KAA8538810.1"/>
    <property type="molecule type" value="Genomic_DNA"/>
</dbReference>
<organism evidence="1 2">
    <name type="scientific">Nyssa sinensis</name>
    <dbReference type="NCBI Taxonomy" id="561372"/>
    <lineage>
        <taxon>Eukaryota</taxon>
        <taxon>Viridiplantae</taxon>
        <taxon>Streptophyta</taxon>
        <taxon>Embryophyta</taxon>
        <taxon>Tracheophyta</taxon>
        <taxon>Spermatophyta</taxon>
        <taxon>Magnoliopsida</taxon>
        <taxon>eudicotyledons</taxon>
        <taxon>Gunneridae</taxon>
        <taxon>Pentapetalae</taxon>
        <taxon>asterids</taxon>
        <taxon>Cornales</taxon>
        <taxon>Nyssaceae</taxon>
        <taxon>Nyssa</taxon>
    </lineage>
</organism>
<accession>A0A5J5B8L7</accession>
<evidence type="ECO:0000313" key="1">
    <source>
        <dbReference type="EMBL" id="KAA8538810.1"/>
    </source>
</evidence>
<proteinExistence type="predicted"/>
<name>A0A5J5B8L7_9ASTE</name>
<dbReference type="AlphaFoldDB" id="A0A5J5B8L7"/>
<reference evidence="1 2" key="1">
    <citation type="submission" date="2019-09" db="EMBL/GenBank/DDBJ databases">
        <title>A chromosome-level genome assembly of the Chinese tupelo Nyssa sinensis.</title>
        <authorList>
            <person name="Yang X."/>
            <person name="Kang M."/>
            <person name="Yang Y."/>
            <person name="Xiong H."/>
            <person name="Wang M."/>
            <person name="Zhang Z."/>
            <person name="Wang Z."/>
            <person name="Wu H."/>
            <person name="Ma T."/>
            <person name="Liu J."/>
            <person name="Xi Z."/>
        </authorList>
    </citation>
    <scope>NUCLEOTIDE SEQUENCE [LARGE SCALE GENOMIC DNA]</scope>
    <source>
        <strain evidence="1">J267</strain>
        <tissue evidence="1">Leaf</tissue>
    </source>
</reference>